<dbReference type="Gene3D" id="3.40.50.300">
    <property type="entry name" value="P-loop containing nucleotide triphosphate hydrolases"/>
    <property type="match status" value="1"/>
</dbReference>
<keyword evidence="1 2" id="KW-0808">Transferase</keyword>
<reference evidence="2 3" key="1">
    <citation type="journal article" date="2020" name="Microb. Ecol.">
        <title>Ecogenomics of the Marine Benthic Filamentous Cyanobacterium Adonisia.</title>
        <authorList>
            <person name="Walter J.M."/>
            <person name="Coutinho F.H."/>
            <person name="Leomil L."/>
            <person name="Hargreaves P.I."/>
            <person name="Campeao M.E."/>
            <person name="Vieira V.V."/>
            <person name="Silva B.S."/>
            <person name="Fistarol G.O."/>
            <person name="Salomon P.S."/>
            <person name="Sawabe T."/>
            <person name="Mino S."/>
            <person name="Hosokawa M."/>
            <person name="Miyashita H."/>
            <person name="Maruyama F."/>
            <person name="van Verk M.C."/>
            <person name="Dutilh B.E."/>
            <person name="Thompson C.C."/>
            <person name="Thompson F.L."/>
        </authorList>
    </citation>
    <scope>NUCLEOTIDE SEQUENCE [LARGE SCALE GENOMIC DNA]</scope>
    <source>
        <strain evidence="2 3">CCMR0081</strain>
    </source>
</reference>
<dbReference type="SUPFAM" id="SSF52540">
    <property type="entry name" value="P-loop containing nucleoside triphosphate hydrolases"/>
    <property type="match status" value="1"/>
</dbReference>
<evidence type="ECO:0000313" key="3">
    <source>
        <dbReference type="Proteomes" id="UP000481033"/>
    </source>
</evidence>
<dbReference type="Proteomes" id="UP000481033">
    <property type="component" value="Unassembled WGS sequence"/>
</dbReference>
<dbReference type="GO" id="GO:0008476">
    <property type="term" value="F:protein-tyrosine sulfotransferase activity"/>
    <property type="evidence" value="ECO:0007669"/>
    <property type="project" value="InterPro"/>
</dbReference>
<dbReference type="InterPro" id="IPR027417">
    <property type="entry name" value="P-loop_NTPase"/>
</dbReference>
<evidence type="ECO:0000256" key="1">
    <source>
        <dbReference type="ARBA" id="ARBA00022679"/>
    </source>
</evidence>
<dbReference type="InterPro" id="IPR026634">
    <property type="entry name" value="TPST-like"/>
</dbReference>
<evidence type="ECO:0000313" key="2">
    <source>
        <dbReference type="EMBL" id="NEZ57394.1"/>
    </source>
</evidence>
<dbReference type="AlphaFoldDB" id="A0A6M0RME0"/>
<dbReference type="PANTHER" id="PTHR12788:SF10">
    <property type="entry name" value="PROTEIN-TYROSINE SULFOTRANSFERASE"/>
    <property type="match status" value="1"/>
</dbReference>
<accession>A0A6M0RME0</accession>
<dbReference type="Pfam" id="PF13469">
    <property type="entry name" value="Sulfotransfer_3"/>
    <property type="match status" value="1"/>
</dbReference>
<name>A0A6M0RME0_9CYAN</name>
<protein>
    <submittedName>
        <fullName evidence="2">Sulfotransferase</fullName>
    </submittedName>
</protein>
<gene>
    <name evidence="2" type="ORF">DXZ20_17285</name>
</gene>
<comment type="caution">
    <text evidence="2">The sequence shown here is derived from an EMBL/GenBank/DDBJ whole genome shotgun (WGS) entry which is preliminary data.</text>
</comment>
<keyword evidence="3" id="KW-1185">Reference proteome</keyword>
<dbReference type="EMBL" id="QXHD01000004">
    <property type="protein sequence ID" value="NEZ57394.1"/>
    <property type="molecule type" value="Genomic_DNA"/>
</dbReference>
<proteinExistence type="predicted"/>
<dbReference type="PANTHER" id="PTHR12788">
    <property type="entry name" value="PROTEIN-TYROSINE SULFOTRANSFERASE 2"/>
    <property type="match status" value="1"/>
</dbReference>
<sequence>MVMSHSSSSESPIFIVGMPRSGTTLLTSMLSTHPRIAIAPETHYLCYWMRQYKNLKLSSDQDFDIFWQTLSHSQRFSYFGIDANKTRERILAKGSPSHQHIFAGWLEEYANAINKPRWGEKTPLHYQHLHQLFTWFPNAQAIWMLRDPRAVAASLSKVPWASNYIHIHAEQWHESLRNFERNWQRDSRVMLLRYEKLIQQPEQSLTTLCQFLGETYALEMLTARSEVNHPLINRQGWAVQHLQSVLEPISTNAIHKWQRELANHQIEIIDVLTFPNAANYGYLASASTFEAYARFILTLEKLRVKLDRKLVYWRTKVAQQPIQTGKYIGAAPE</sequence>
<organism evidence="2 3">
    <name type="scientific">Adonisia turfae CCMR0081</name>
    <dbReference type="NCBI Taxonomy" id="2292702"/>
    <lineage>
        <taxon>Bacteria</taxon>
        <taxon>Bacillati</taxon>
        <taxon>Cyanobacteriota</taxon>
        <taxon>Adonisia</taxon>
        <taxon>Adonisia turfae</taxon>
    </lineage>
</organism>